<dbReference type="SMART" id="SM00448">
    <property type="entry name" value="REC"/>
    <property type="match status" value="1"/>
</dbReference>
<proteinExistence type="predicted"/>
<dbReference type="PANTHER" id="PTHR44591:SF23">
    <property type="entry name" value="CHEY SUBFAMILY"/>
    <property type="match status" value="1"/>
</dbReference>
<evidence type="ECO:0000313" key="5">
    <source>
        <dbReference type="Proteomes" id="UP000231701"/>
    </source>
</evidence>
<evidence type="ECO:0000256" key="1">
    <source>
        <dbReference type="ARBA" id="ARBA00022553"/>
    </source>
</evidence>
<keyword evidence="5" id="KW-1185">Reference proteome</keyword>
<reference evidence="4 5" key="1">
    <citation type="submission" date="2016-12" db="EMBL/GenBank/DDBJ databases">
        <title>Isolation and genomic insights into novel planktonic Zetaproteobacteria from stratified waters of the Chesapeake Bay.</title>
        <authorList>
            <person name="McAllister S.M."/>
            <person name="Kato S."/>
            <person name="Chan C.S."/>
            <person name="Chiu B.K."/>
            <person name="Field E.K."/>
        </authorList>
    </citation>
    <scope>NUCLEOTIDE SEQUENCE [LARGE SCALE GENOMIC DNA]</scope>
    <source>
        <strain evidence="4 5">CP-5</strain>
    </source>
</reference>
<dbReference type="OrthoDB" id="5297299at2"/>
<dbReference type="SUPFAM" id="SSF52172">
    <property type="entry name" value="CheY-like"/>
    <property type="match status" value="1"/>
</dbReference>
<dbReference type="PANTHER" id="PTHR44591">
    <property type="entry name" value="STRESS RESPONSE REGULATOR PROTEIN 1"/>
    <property type="match status" value="1"/>
</dbReference>
<dbReference type="Gene3D" id="3.40.50.2300">
    <property type="match status" value="1"/>
</dbReference>
<sequence>MQKKILIVDENNEVRDLFHKSMSLLSYSLHYATDGFQAMHSYALHKHDLVILDITLPGNVSGLDVCKMIKHSKLHQTKIILLSGLTQREHVAYAVEAGADLYVNKPLNPTRMIKKIRQLLKTTPAMPATKTVAQNDKL</sequence>
<organism evidence="4 5">
    <name type="scientific">Mariprofundus aestuarium</name>
    <dbReference type="NCBI Taxonomy" id="1921086"/>
    <lineage>
        <taxon>Bacteria</taxon>
        <taxon>Pseudomonadati</taxon>
        <taxon>Pseudomonadota</taxon>
        <taxon>Candidatius Mariprofundia</taxon>
        <taxon>Mariprofundales</taxon>
        <taxon>Mariprofundaceae</taxon>
        <taxon>Mariprofundus</taxon>
    </lineage>
</organism>
<evidence type="ECO:0000313" key="4">
    <source>
        <dbReference type="EMBL" id="ATX79520.1"/>
    </source>
</evidence>
<dbReference type="AlphaFoldDB" id="A0A2K8KX57"/>
<dbReference type="GO" id="GO:0000160">
    <property type="term" value="P:phosphorelay signal transduction system"/>
    <property type="evidence" value="ECO:0007669"/>
    <property type="project" value="InterPro"/>
</dbReference>
<accession>A0A2K8KX57</accession>
<dbReference type="PROSITE" id="PS50110">
    <property type="entry name" value="RESPONSE_REGULATORY"/>
    <property type="match status" value="1"/>
</dbReference>
<dbReference type="InterPro" id="IPR001789">
    <property type="entry name" value="Sig_transdc_resp-reg_receiver"/>
</dbReference>
<dbReference type="InterPro" id="IPR050595">
    <property type="entry name" value="Bact_response_regulator"/>
</dbReference>
<dbReference type="Proteomes" id="UP000231701">
    <property type="component" value="Chromosome"/>
</dbReference>
<protein>
    <submittedName>
        <fullName evidence="4">Response regulator receiver domain-containing protein</fullName>
    </submittedName>
</protein>
<feature type="domain" description="Response regulatory" evidence="3">
    <location>
        <begin position="4"/>
        <end position="120"/>
    </location>
</feature>
<dbReference type="KEGG" id="maes:Ga0123461_1101"/>
<evidence type="ECO:0000256" key="2">
    <source>
        <dbReference type="PROSITE-ProRule" id="PRU00169"/>
    </source>
</evidence>
<feature type="modified residue" description="4-aspartylphosphate" evidence="2">
    <location>
        <position position="53"/>
    </location>
</feature>
<dbReference type="EMBL" id="CP018799">
    <property type="protein sequence ID" value="ATX79520.1"/>
    <property type="molecule type" value="Genomic_DNA"/>
</dbReference>
<keyword evidence="1 2" id="KW-0597">Phosphoprotein</keyword>
<name>A0A2K8KX57_MARES</name>
<dbReference type="RefSeq" id="WP_100277403.1">
    <property type="nucleotide sequence ID" value="NZ_CP018799.1"/>
</dbReference>
<evidence type="ECO:0000259" key="3">
    <source>
        <dbReference type="PROSITE" id="PS50110"/>
    </source>
</evidence>
<dbReference type="Pfam" id="PF00072">
    <property type="entry name" value="Response_reg"/>
    <property type="match status" value="1"/>
</dbReference>
<gene>
    <name evidence="4" type="ORF">Ga0123461_1101</name>
</gene>
<dbReference type="InterPro" id="IPR011006">
    <property type="entry name" value="CheY-like_superfamily"/>
</dbReference>